<comment type="caution">
    <text evidence="3">The sequence shown here is derived from an EMBL/GenBank/DDBJ whole genome shotgun (WGS) entry which is preliminary data.</text>
</comment>
<gene>
    <name evidence="3" type="ORF">LR394_12360</name>
</gene>
<dbReference type="InterPro" id="IPR029050">
    <property type="entry name" value="Immunoprotect_excell_Ig-like"/>
</dbReference>
<evidence type="ECO:0000313" key="4">
    <source>
        <dbReference type="Proteomes" id="UP001138997"/>
    </source>
</evidence>
<dbReference type="Gene3D" id="2.60.40.1240">
    <property type="match status" value="1"/>
</dbReference>
<evidence type="ECO:0000256" key="2">
    <source>
        <dbReference type="SAM" id="MobiDB-lite"/>
    </source>
</evidence>
<keyword evidence="1" id="KW-0732">Signal</keyword>
<name>A0A9X1SUG8_9ACTN</name>
<evidence type="ECO:0000313" key="3">
    <source>
        <dbReference type="EMBL" id="MCD5311695.1"/>
    </source>
</evidence>
<dbReference type="AlphaFoldDB" id="A0A9X1SUG8"/>
<accession>A0A9X1SUG8</accession>
<feature type="region of interest" description="Disordered" evidence="2">
    <location>
        <begin position="222"/>
        <end position="246"/>
    </location>
</feature>
<dbReference type="RefSeq" id="WP_231441153.1">
    <property type="nucleotide sequence ID" value="NZ_JAJOMB010000005.1"/>
</dbReference>
<feature type="compositionally biased region" description="Basic and acidic residues" evidence="2">
    <location>
        <begin position="137"/>
        <end position="147"/>
    </location>
</feature>
<protein>
    <submittedName>
        <fullName evidence="3">Uncharacterized protein</fullName>
    </submittedName>
</protein>
<sequence>MSQPSLPPEEPAPAGSRVAARLLEQPLRNLGVGVTAVVLGTTAAFGGLEEARPSTTQEVKVGTTMTADPFEITVKRLLWVNELPGYPTNDEGNRWLAIVADVTNTGDETLLPYLAGEAITVNGVEGLTKTPEPDLTTTRDLDDRTDRVSSDRLVHFPDSTLLNPLQPGLTYQAVYLYEQKGSADAAAEVSVQLVGHTLRPNAFDQVEMWLDPTVIAESRLPVLPPEDTSEPADSLDTVAAGEGAAG</sequence>
<organism evidence="3 4">
    <name type="scientific">Kineosporia babensis</name>
    <dbReference type="NCBI Taxonomy" id="499548"/>
    <lineage>
        <taxon>Bacteria</taxon>
        <taxon>Bacillati</taxon>
        <taxon>Actinomycetota</taxon>
        <taxon>Actinomycetes</taxon>
        <taxon>Kineosporiales</taxon>
        <taxon>Kineosporiaceae</taxon>
        <taxon>Kineosporia</taxon>
    </lineage>
</organism>
<reference evidence="3" key="1">
    <citation type="submission" date="2021-11" db="EMBL/GenBank/DDBJ databases">
        <title>Streptomyces corallinus and Kineosporia corallina sp. nov., two new coral-derived marine actinobacteria.</title>
        <authorList>
            <person name="Buangrab K."/>
            <person name="Sutthacheep M."/>
            <person name="Yeemin T."/>
            <person name="Harunari E."/>
            <person name="Igarashi Y."/>
            <person name="Sripreechasak P."/>
            <person name="Kanchanasin P."/>
            <person name="Tanasupawat S."/>
            <person name="Phongsopitanun W."/>
        </authorList>
    </citation>
    <scope>NUCLEOTIDE SEQUENCE</scope>
    <source>
        <strain evidence="3">JCM 31032</strain>
    </source>
</reference>
<dbReference type="EMBL" id="JAJOMB010000005">
    <property type="protein sequence ID" value="MCD5311695.1"/>
    <property type="molecule type" value="Genomic_DNA"/>
</dbReference>
<evidence type="ECO:0000256" key="1">
    <source>
        <dbReference type="ARBA" id="ARBA00022729"/>
    </source>
</evidence>
<proteinExistence type="predicted"/>
<keyword evidence="4" id="KW-1185">Reference proteome</keyword>
<dbReference type="Proteomes" id="UP001138997">
    <property type="component" value="Unassembled WGS sequence"/>
</dbReference>
<feature type="region of interest" description="Disordered" evidence="2">
    <location>
        <begin position="126"/>
        <end position="147"/>
    </location>
</feature>